<accession>A0A4S4G6F8</accession>
<reference evidence="1 2" key="1">
    <citation type="submission" date="2019-04" db="EMBL/GenBank/DDBJ databases">
        <title>Microbes associate with the intestines of laboratory mice.</title>
        <authorList>
            <person name="Navarre W."/>
            <person name="Wong E."/>
            <person name="Huang K.C."/>
            <person name="Tropini C."/>
            <person name="Ng K."/>
            <person name="Yu B."/>
        </authorList>
    </citation>
    <scope>NUCLEOTIDE SEQUENCE [LARGE SCALE GENOMIC DNA]</scope>
    <source>
        <strain evidence="1 2">NM80_B27</strain>
    </source>
</reference>
<dbReference type="RefSeq" id="WP_136432730.1">
    <property type="nucleotide sequence ID" value="NZ_SSTJ01000001.1"/>
</dbReference>
<evidence type="ECO:0000313" key="2">
    <source>
        <dbReference type="Proteomes" id="UP000308978"/>
    </source>
</evidence>
<dbReference type="AlphaFoldDB" id="A0A4S4G6F8"/>
<gene>
    <name evidence="1" type="ORF">E5986_01570</name>
</gene>
<name>A0A4S4G6F8_9ACTN</name>
<dbReference type="EMBL" id="SSTJ01000001">
    <property type="protein sequence ID" value="THG39003.1"/>
    <property type="molecule type" value="Genomic_DNA"/>
</dbReference>
<protein>
    <submittedName>
        <fullName evidence="1">DUF2971 domain-containing protein</fullName>
    </submittedName>
</protein>
<dbReference type="Proteomes" id="UP000308978">
    <property type="component" value="Unassembled WGS sequence"/>
</dbReference>
<comment type="caution">
    <text evidence="1">The sequence shown here is derived from an EMBL/GenBank/DDBJ whole genome shotgun (WGS) entry which is preliminary data.</text>
</comment>
<organism evidence="1 2">
    <name type="scientific">Adlercreutzia caecimuris</name>
    <dbReference type="NCBI Taxonomy" id="671266"/>
    <lineage>
        <taxon>Bacteria</taxon>
        <taxon>Bacillati</taxon>
        <taxon>Actinomycetota</taxon>
        <taxon>Coriobacteriia</taxon>
        <taxon>Eggerthellales</taxon>
        <taxon>Eggerthellaceae</taxon>
        <taxon>Adlercreutzia</taxon>
    </lineage>
</organism>
<dbReference type="Pfam" id="PF11185">
    <property type="entry name" value="DUF2971"/>
    <property type="match status" value="1"/>
</dbReference>
<proteinExistence type="predicted"/>
<dbReference type="InterPro" id="IPR021352">
    <property type="entry name" value="DUF2971"/>
</dbReference>
<evidence type="ECO:0000313" key="1">
    <source>
        <dbReference type="EMBL" id="THG39003.1"/>
    </source>
</evidence>
<sequence length="292" mass="33452">MKPDNTLDNLLKTLEERLTSPHELYHADSIEAYDVYWQIVDYLSATGSTRRNLRYYASRARVDQILSESSMYLSDGTTWNDKYDRENFNPPSSGYKNFGMCLSANTEESIAMWMLYGGIDGNGAMINFNSKTLKGAMCSDSYDLGYFDTCKRFRTVLTLDASQITFRLMDVVYFDQSKKDKERFLLERKGESKRTEISGRLSSGLHQIAKHKSWSYETEVRLVGSVSKLSLGTNADQCRFLKIPLNLNERFISSRIFDSPASDGRGHFRQSKLFGTVEWNLCSDCKSKNIDN</sequence>